<protein>
    <recommendedName>
        <fullName evidence="1">Zinc knuckle CX2CX4HX4C domain-containing protein</fullName>
    </recommendedName>
</protein>
<proteinExistence type="predicted"/>
<dbReference type="PANTHER" id="PTHR31286:SF153">
    <property type="entry name" value="DUF4283 DOMAIN PROTEIN"/>
    <property type="match status" value="1"/>
</dbReference>
<dbReference type="AlphaFoldDB" id="A0A8J6CVQ7"/>
<name>A0A8J6CVQ7_9ROSI</name>
<gene>
    <name evidence="2" type="ORF">CXB51_026616</name>
</gene>
<dbReference type="InterPro" id="IPR040256">
    <property type="entry name" value="At4g02000-like"/>
</dbReference>
<reference evidence="2 3" key="1">
    <citation type="journal article" date="2021" name="bioRxiv">
        <title>The Gossypium anomalum genome as a resource for cotton improvement and evolutionary analysis of hybrid incompatibility.</title>
        <authorList>
            <person name="Grover C.E."/>
            <person name="Yuan D."/>
            <person name="Arick M.A."/>
            <person name="Miller E.R."/>
            <person name="Hu G."/>
            <person name="Peterson D.G."/>
            <person name="Wendel J.F."/>
            <person name="Udall J.A."/>
        </authorList>
    </citation>
    <scope>NUCLEOTIDE SEQUENCE [LARGE SCALE GENOMIC DNA]</scope>
    <source>
        <strain evidence="2">JFW-Udall</strain>
        <tissue evidence="2">Leaf</tissue>
    </source>
</reference>
<evidence type="ECO:0000313" key="3">
    <source>
        <dbReference type="Proteomes" id="UP000701853"/>
    </source>
</evidence>
<dbReference type="Pfam" id="PF14392">
    <property type="entry name" value="zf-CCHC_4"/>
    <property type="match status" value="1"/>
</dbReference>
<dbReference type="EMBL" id="JAHUZN010000010">
    <property type="protein sequence ID" value="KAG8481733.1"/>
    <property type="molecule type" value="Genomic_DNA"/>
</dbReference>
<sequence length="300" mass="33820">MGDINTMDEDLVNLNIMDEEEEPMMMAGDEIADGHLYDFCLVGRVLTDSVVNFPSLQNTLADLWHPLRGVTISELEVPLWDTVFWVQIHNLPIGAVTEGMARQFGDFIGKFLEYDASMVIRGVSKFMLIRIVFDIRSPLKRKKRVNIGNNNSVYVVFQYERLSLFCFLCGRLGHSESFCQVRLTLGNQHVEFGWDLSLRAPPKRGGQLKSKWLREEHDLDGWSQMEIDGERKGRLFGVDGQENEIEIENIPVEITDGKKRQGIALKAGYSGGSRGVMEVGVNTDISAANDTLLIGHNENP</sequence>
<accession>A0A8J6CVQ7</accession>
<evidence type="ECO:0000313" key="2">
    <source>
        <dbReference type="EMBL" id="KAG8481733.1"/>
    </source>
</evidence>
<feature type="domain" description="Zinc knuckle CX2CX4HX4C" evidence="1">
    <location>
        <begin position="133"/>
        <end position="180"/>
    </location>
</feature>
<comment type="caution">
    <text evidence="2">The sequence shown here is derived from an EMBL/GenBank/DDBJ whole genome shotgun (WGS) entry which is preliminary data.</text>
</comment>
<dbReference type="Proteomes" id="UP000701853">
    <property type="component" value="Chromosome 10"/>
</dbReference>
<evidence type="ECO:0000259" key="1">
    <source>
        <dbReference type="Pfam" id="PF14392"/>
    </source>
</evidence>
<dbReference type="InterPro" id="IPR025836">
    <property type="entry name" value="Zn_knuckle_CX2CX4HX4C"/>
</dbReference>
<organism evidence="2 3">
    <name type="scientific">Gossypium anomalum</name>
    <dbReference type="NCBI Taxonomy" id="47600"/>
    <lineage>
        <taxon>Eukaryota</taxon>
        <taxon>Viridiplantae</taxon>
        <taxon>Streptophyta</taxon>
        <taxon>Embryophyta</taxon>
        <taxon>Tracheophyta</taxon>
        <taxon>Spermatophyta</taxon>
        <taxon>Magnoliopsida</taxon>
        <taxon>eudicotyledons</taxon>
        <taxon>Gunneridae</taxon>
        <taxon>Pentapetalae</taxon>
        <taxon>rosids</taxon>
        <taxon>malvids</taxon>
        <taxon>Malvales</taxon>
        <taxon>Malvaceae</taxon>
        <taxon>Malvoideae</taxon>
        <taxon>Gossypium</taxon>
    </lineage>
</organism>
<dbReference type="OrthoDB" id="981173at2759"/>
<keyword evidence="3" id="KW-1185">Reference proteome</keyword>
<dbReference type="PANTHER" id="PTHR31286">
    <property type="entry name" value="GLYCINE-RICH CELL WALL STRUCTURAL PROTEIN 1.8-LIKE"/>
    <property type="match status" value="1"/>
</dbReference>